<dbReference type="EMBL" id="CP069370">
    <property type="protein sequence ID" value="QYZ68560.1"/>
    <property type="molecule type" value="Genomic_DNA"/>
</dbReference>
<proteinExistence type="predicted"/>
<dbReference type="Proteomes" id="UP000826300">
    <property type="component" value="Chromosome"/>
</dbReference>
<dbReference type="GO" id="GO:0006260">
    <property type="term" value="P:DNA replication"/>
    <property type="evidence" value="ECO:0007669"/>
    <property type="project" value="InterPro"/>
</dbReference>
<evidence type="ECO:0000313" key="1">
    <source>
        <dbReference type="EMBL" id="QYZ68560.1"/>
    </source>
</evidence>
<dbReference type="SUPFAM" id="SSF48019">
    <property type="entry name" value="post-AAA+ oligomerization domain-like"/>
    <property type="match status" value="1"/>
</dbReference>
<reference evidence="1" key="1">
    <citation type="submission" date="2021-02" db="EMBL/GenBank/DDBJ databases">
        <title>Rhodobacter shimadae sp. nov., an aerobic anoxygenic phototrophic bacterium isolated from a hot spring.</title>
        <authorList>
            <person name="Muramatsu S."/>
            <person name="Haruta S."/>
            <person name="Hirose S."/>
            <person name="Hanada S."/>
        </authorList>
    </citation>
    <scope>NUCLEOTIDE SEQUENCE</scope>
    <source>
        <strain evidence="1">N10</strain>
    </source>
</reference>
<name>A0A8G1EAF5_9RHOB</name>
<dbReference type="Gene3D" id="1.20.272.10">
    <property type="match status" value="1"/>
</dbReference>
<sequence length="362" mass="39474">MIRVFPLDRFSDKLEREILTMGVYPRLTPIPATPWQAMSLLQKAIRRGKTELALRASANLLATSPDRFWRRAGIIAFEDVGVADLPTLGMVAAALRGKRFRQSLGGEWTVAAAIVVRMAAAPKNRAADDLLCLLDSWPGLAENRLRLARLPVSRLRLVALTAEQLPLRALALRMIIGDRDLAPARLGSADLGFDLLDEVGVAPTTLAIAEEGYRRTGQLLAPLVALLSLENGLREQTEDDPLPEESAIADLPGWALDMFTREGRAALAKLLQTDAGISAWARQSLPVAGRVEVLAQALFRVESGLCLNRRDGARGKELRRIMERECFGLPPGQADNALTLMRAAIPDLNAIRAQVMGGKHHA</sequence>
<dbReference type="AlphaFoldDB" id="A0A8G1EAF5"/>
<organism evidence="1 2">
    <name type="scientific">Neotabrizicola shimadae</name>
    <dbReference type="NCBI Taxonomy" id="2807096"/>
    <lineage>
        <taxon>Bacteria</taxon>
        <taxon>Pseudomonadati</taxon>
        <taxon>Pseudomonadota</taxon>
        <taxon>Alphaproteobacteria</taxon>
        <taxon>Rhodobacterales</taxon>
        <taxon>Paracoccaceae</taxon>
        <taxon>Neotabrizicola</taxon>
    </lineage>
</organism>
<dbReference type="KEGG" id="nsm:JO391_12290"/>
<gene>
    <name evidence="1" type="ORF">JO391_12290</name>
</gene>
<accession>A0A8G1EAF5</accession>
<dbReference type="InterPro" id="IPR008921">
    <property type="entry name" value="DNA_pol3_clamp-load_cplx_C"/>
</dbReference>
<keyword evidence="2" id="KW-1185">Reference proteome</keyword>
<protein>
    <submittedName>
        <fullName evidence="1">Uncharacterized protein</fullName>
    </submittedName>
</protein>
<dbReference type="RefSeq" id="WP_220660783.1">
    <property type="nucleotide sequence ID" value="NZ_CP069370.1"/>
</dbReference>
<dbReference type="GO" id="GO:0003677">
    <property type="term" value="F:DNA binding"/>
    <property type="evidence" value="ECO:0007669"/>
    <property type="project" value="InterPro"/>
</dbReference>
<evidence type="ECO:0000313" key="2">
    <source>
        <dbReference type="Proteomes" id="UP000826300"/>
    </source>
</evidence>